<name>U4LBM5_PYROM</name>
<protein>
    <submittedName>
        <fullName evidence="1">Similar to UPF0768 protein YBL029C-A acc. no. Q3E756</fullName>
    </submittedName>
</protein>
<sequence length="89" mass="10050">MFFFFTCGSTDMSSGLKGYETLNVVCPHCHNAAGISTPLQPIKRRTFFTFCFIPVFPIAWGKELRCSICQYRQSTTTEQLDGMVQNAPK</sequence>
<evidence type="ECO:0000313" key="2">
    <source>
        <dbReference type="Proteomes" id="UP000018144"/>
    </source>
</evidence>
<accession>U4LBM5</accession>
<dbReference type="PANTHER" id="PTHR28139:SF1">
    <property type="entry name" value="UPF0768 PROTEIN YBL029C-A"/>
    <property type="match status" value="1"/>
</dbReference>
<evidence type="ECO:0000313" key="1">
    <source>
        <dbReference type="EMBL" id="CCX17484.1"/>
    </source>
</evidence>
<keyword evidence="2" id="KW-1185">Reference proteome</keyword>
<dbReference type="EMBL" id="HF936658">
    <property type="protein sequence ID" value="CCX17484.1"/>
    <property type="molecule type" value="Genomic_DNA"/>
</dbReference>
<proteinExistence type="predicted"/>
<gene>
    <name evidence="1" type="ORF">PCON_04488</name>
</gene>
<dbReference type="AlphaFoldDB" id="U4LBM5"/>
<organism evidence="1 2">
    <name type="scientific">Pyronema omphalodes (strain CBS 100304)</name>
    <name type="common">Pyronema confluens</name>
    <dbReference type="NCBI Taxonomy" id="1076935"/>
    <lineage>
        <taxon>Eukaryota</taxon>
        <taxon>Fungi</taxon>
        <taxon>Dikarya</taxon>
        <taxon>Ascomycota</taxon>
        <taxon>Pezizomycotina</taxon>
        <taxon>Pezizomycetes</taxon>
        <taxon>Pezizales</taxon>
        <taxon>Pyronemataceae</taxon>
        <taxon>Pyronema</taxon>
    </lineage>
</organism>
<dbReference type="STRING" id="1076935.U4LBM5"/>
<dbReference type="Proteomes" id="UP000018144">
    <property type="component" value="Unassembled WGS sequence"/>
</dbReference>
<dbReference type="OrthoDB" id="5545479at2759"/>
<dbReference type="PANTHER" id="PTHR28139">
    <property type="entry name" value="UPF0768 PROTEIN YBL029C-A"/>
    <property type="match status" value="1"/>
</dbReference>
<reference evidence="1 2" key="1">
    <citation type="journal article" date="2013" name="PLoS Genet.">
        <title>The genome and development-dependent transcriptomes of Pyronema confluens: a window into fungal evolution.</title>
        <authorList>
            <person name="Traeger S."/>
            <person name="Altegoer F."/>
            <person name="Freitag M."/>
            <person name="Gabaldon T."/>
            <person name="Kempken F."/>
            <person name="Kumar A."/>
            <person name="Marcet-Houben M."/>
            <person name="Poggeler S."/>
            <person name="Stajich J.E."/>
            <person name="Nowrousian M."/>
        </authorList>
    </citation>
    <scope>NUCLEOTIDE SEQUENCE [LARGE SCALE GENOMIC DNA]</scope>
    <source>
        <strain evidence="2">CBS 100304</strain>
        <tissue evidence="1">Vegetative mycelium</tissue>
    </source>
</reference>